<organism evidence="4 5">
    <name type="scientific">Carnegiea gigantea</name>
    <dbReference type="NCBI Taxonomy" id="171969"/>
    <lineage>
        <taxon>Eukaryota</taxon>
        <taxon>Viridiplantae</taxon>
        <taxon>Streptophyta</taxon>
        <taxon>Embryophyta</taxon>
        <taxon>Tracheophyta</taxon>
        <taxon>Spermatophyta</taxon>
        <taxon>Magnoliopsida</taxon>
        <taxon>eudicotyledons</taxon>
        <taxon>Gunneridae</taxon>
        <taxon>Pentapetalae</taxon>
        <taxon>Caryophyllales</taxon>
        <taxon>Cactineae</taxon>
        <taxon>Cactaceae</taxon>
        <taxon>Cactoideae</taxon>
        <taxon>Echinocereeae</taxon>
        <taxon>Carnegiea</taxon>
    </lineage>
</organism>
<dbReference type="InterPro" id="IPR002208">
    <property type="entry name" value="SecY/SEC61-alpha"/>
</dbReference>
<dbReference type="Pfam" id="PF00344">
    <property type="entry name" value="SecY"/>
    <property type="match status" value="1"/>
</dbReference>
<dbReference type="SUPFAM" id="SSF103491">
    <property type="entry name" value="Preprotein translocase SecY subunit"/>
    <property type="match status" value="2"/>
</dbReference>
<evidence type="ECO:0000256" key="3">
    <source>
        <dbReference type="SAM" id="Phobius"/>
    </source>
</evidence>
<evidence type="ECO:0000313" key="5">
    <source>
        <dbReference type="Proteomes" id="UP001153076"/>
    </source>
</evidence>
<dbReference type="AlphaFoldDB" id="A0A9Q1GMN6"/>
<gene>
    <name evidence="4" type="ORF">Cgig2_022689</name>
</gene>
<accession>A0A9Q1GMN6</accession>
<dbReference type="Proteomes" id="UP001153076">
    <property type="component" value="Unassembled WGS sequence"/>
</dbReference>
<proteinExistence type="inferred from homology"/>
<keyword evidence="3" id="KW-0472">Membrane</keyword>
<dbReference type="InterPro" id="IPR023201">
    <property type="entry name" value="SecY_dom_sf"/>
</dbReference>
<comment type="caution">
    <text evidence="4">The sequence shown here is derived from an EMBL/GenBank/DDBJ whole genome shotgun (WGS) entry which is preliminary data.</text>
</comment>
<keyword evidence="3" id="KW-1133">Transmembrane helix</keyword>
<reference evidence="4" key="1">
    <citation type="submission" date="2022-04" db="EMBL/GenBank/DDBJ databases">
        <title>Carnegiea gigantea Genome sequencing and assembly v2.</title>
        <authorList>
            <person name="Copetti D."/>
            <person name="Sanderson M.J."/>
            <person name="Burquez A."/>
            <person name="Wojciechowski M.F."/>
        </authorList>
    </citation>
    <scope>NUCLEOTIDE SEQUENCE</scope>
    <source>
        <strain evidence="4">SGP5-SGP5p</strain>
        <tissue evidence="4">Aerial part</tissue>
    </source>
</reference>
<feature type="transmembrane region" description="Helical" evidence="3">
    <location>
        <begin position="349"/>
        <end position="370"/>
    </location>
</feature>
<comment type="similarity">
    <text evidence="2">Belongs to the SecY/SEC61-alpha family.</text>
</comment>
<evidence type="ECO:0000256" key="2">
    <source>
        <dbReference type="RuleBase" id="RU004349"/>
    </source>
</evidence>
<sequence length="409" mass="45512">MQWLKIEENTGLFCVEVVVVLSDASGVFWSRQGSSLVICVGILTSYTDTLYKMLSQLSGRGLSCWPYALGLLGIFTAVTMWAVVVTEGCRKIKLQYYGFKLASNARNGSPVTEVEPYIPFNINPSGMQPVLTTSYLLAFPGILARAPNGHRPQSADRGHTTGNHTLGQVSYCEYEAEFTGEREYEAAALTCKVFCSLLGSRFWEHVKEILNPESSIGPAPWVYYAIYAFFVFVFNIFDIVSKLYFSVTYETANMPKEIAEYLNKMGARIPNIKPGKGTIEYLTRIQASTRFWGMLPRLLFNCLLFILSLDVSSRLSFAHECDAGGLLLCILATSSSMLDHYLRRINENFAIGFTSVLIIVSMMLIMFGLFSLTVPCYSTIWKEQLLHALGRGSGADSMDARVVRQAAGK</sequence>
<comment type="subcellular location">
    <subcellularLocation>
        <location evidence="1">Plastid</location>
        <location evidence="1">Chloroplast thylakoid membrane</location>
        <topology evidence="1">Multi-pass membrane protein</topology>
    </subcellularLocation>
</comment>
<feature type="transmembrane region" description="Helical" evidence="3">
    <location>
        <begin position="66"/>
        <end position="84"/>
    </location>
</feature>
<protein>
    <submittedName>
        <fullName evidence="4">Uncharacterized protein</fullName>
    </submittedName>
</protein>
<dbReference type="PANTHER" id="PTHR10906">
    <property type="entry name" value="SECY/SEC61-ALPHA FAMILY MEMBER"/>
    <property type="match status" value="1"/>
</dbReference>
<name>A0A9Q1GMN6_9CARY</name>
<keyword evidence="3" id="KW-0812">Transmembrane</keyword>
<dbReference type="OrthoDB" id="1903502at2759"/>
<dbReference type="EMBL" id="JAKOGI010002520">
    <property type="protein sequence ID" value="KAJ8421815.1"/>
    <property type="molecule type" value="Genomic_DNA"/>
</dbReference>
<keyword evidence="5" id="KW-1185">Reference proteome</keyword>
<evidence type="ECO:0000256" key="1">
    <source>
        <dbReference type="ARBA" id="ARBA00004454"/>
    </source>
</evidence>
<dbReference type="Gene3D" id="1.10.3370.10">
    <property type="entry name" value="SecY subunit domain"/>
    <property type="match status" value="1"/>
</dbReference>
<evidence type="ECO:0000313" key="4">
    <source>
        <dbReference type="EMBL" id="KAJ8421815.1"/>
    </source>
</evidence>
<dbReference type="PIRSF" id="PIRSF004557">
    <property type="entry name" value="SecY"/>
    <property type="match status" value="1"/>
</dbReference>
<dbReference type="GO" id="GO:0009535">
    <property type="term" value="C:chloroplast thylakoid membrane"/>
    <property type="evidence" value="ECO:0007669"/>
    <property type="project" value="UniProtKB-SubCell"/>
</dbReference>
<feature type="transmembrane region" description="Helical" evidence="3">
    <location>
        <begin position="221"/>
        <end position="240"/>
    </location>
</feature>
<dbReference type="GO" id="GO:0015031">
    <property type="term" value="P:protein transport"/>
    <property type="evidence" value="ECO:0007669"/>
    <property type="project" value="InterPro"/>
</dbReference>